<dbReference type="Proteomes" id="UP000054166">
    <property type="component" value="Unassembled WGS sequence"/>
</dbReference>
<comment type="subcellular location">
    <subcellularLocation>
        <location evidence="1">Membrane</location>
        <topology evidence="1">Multi-pass membrane protein</topology>
    </subcellularLocation>
</comment>
<protein>
    <submittedName>
        <fullName evidence="6">Uncharacterized protein</fullName>
    </submittedName>
</protein>
<dbReference type="GO" id="GO:0007189">
    <property type="term" value="P:adenylate cyclase-activating G protein-coupled receptor signaling pathway"/>
    <property type="evidence" value="ECO:0007669"/>
    <property type="project" value="TreeGrafter"/>
</dbReference>
<dbReference type="GO" id="GO:0005886">
    <property type="term" value="C:plasma membrane"/>
    <property type="evidence" value="ECO:0007669"/>
    <property type="project" value="TreeGrafter"/>
</dbReference>
<organism evidence="6 7">
    <name type="scientific">Piloderma croceum (strain F 1598)</name>
    <dbReference type="NCBI Taxonomy" id="765440"/>
    <lineage>
        <taxon>Eukaryota</taxon>
        <taxon>Fungi</taxon>
        <taxon>Dikarya</taxon>
        <taxon>Basidiomycota</taxon>
        <taxon>Agaricomycotina</taxon>
        <taxon>Agaricomycetes</taxon>
        <taxon>Agaricomycetidae</taxon>
        <taxon>Atheliales</taxon>
        <taxon>Atheliaceae</taxon>
        <taxon>Piloderma</taxon>
    </lineage>
</organism>
<dbReference type="GO" id="GO:0004930">
    <property type="term" value="F:G protein-coupled receptor activity"/>
    <property type="evidence" value="ECO:0007669"/>
    <property type="project" value="TreeGrafter"/>
</dbReference>
<feature type="transmembrane region" description="Helical" evidence="5">
    <location>
        <begin position="185"/>
        <end position="203"/>
    </location>
</feature>
<evidence type="ECO:0000256" key="3">
    <source>
        <dbReference type="ARBA" id="ARBA00022989"/>
    </source>
</evidence>
<accession>A0A0C3FYD9</accession>
<name>A0A0C3FYD9_PILCF</name>
<dbReference type="PANTHER" id="PTHR23112">
    <property type="entry name" value="G PROTEIN-COUPLED RECEPTOR 157-RELATED"/>
    <property type="match status" value="1"/>
</dbReference>
<dbReference type="AlphaFoldDB" id="A0A0C3FYD9"/>
<keyword evidence="7" id="KW-1185">Reference proteome</keyword>
<evidence type="ECO:0000256" key="2">
    <source>
        <dbReference type="ARBA" id="ARBA00022692"/>
    </source>
</evidence>
<proteinExistence type="predicted"/>
<gene>
    <name evidence="6" type="ORF">PILCRDRAFT_61176</name>
</gene>
<dbReference type="PANTHER" id="PTHR23112:SF37">
    <property type="entry name" value="G PROTEIN-COUPLED RECEPTOR GPR1"/>
    <property type="match status" value="1"/>
</dbReference>
<feature type="transmembrane region" description="Helical" evidence="5">
    <location>
        <begin position="128"/>
        <end position="148"/>
    </location>
</feature>
<evidence type="ECO:0000313" key="7">
    <source>
        <dbReference type="Proteomes" id="UP000054166"/>
    </source>
</evidence>
<dbReference type="HOGENOM" id="CLU_027149_0_1_1"/>
<dbReference type="EMBL" id="KN832975">
    <property type="protein sequence ID" value="KIM89215.1"/>
    <property type="molecule type" value="Genomic_DNA"/>
</dbReference>
<feature type="transmembrane region" description="Helical" evidence="5">
    <location>
        <begin position="45"/>
        <end position="63"/>
    </location>
</feature>
<evidence type="ECO:0000256" key="4">
    <source>
        <dbReference type="ARBA" id="ARBA00023136"/>
    </source>
</evidence>
<dbReference type="OrthoDB" id="100006at2759"/>
<keyword evidence="4 5" id="KW-0472">Membrane</keyword>
<dbReference type="Gene3D" id="1.20.1070.10">
    <property type="entry name" value="Rhodopsin 7-helix transmembrane proteins"/>
    <property type="match status" value="1"/>
</dbReference>
<feature type="non-terminal residue" evidence="6">
    <location>
        <position position="1"/>
    </location>
</feature>
<reference evidence="7" key="2">
    <citation type="submission" date="2015-01" db="EMBL/GenBank/DDBJ databases">
        <title>Evolutionary Origins and Diversification of the Mycorrhizal Mutualists.</title>
        <authorList>
            <consortium name="DOE Joint Genome Institute"/>
            <consortium name="Mycorrhizal Genomics Consortium"/>
            <person name="Kohler A."/>
            <person name="Kuo A."/>
            <person name="Nagy L.G."/>
            <person name="Floudas D."/>
            <person name="Copeland A."/>
            <person name="Barry K.W."/>
            <person name="Cichocki N."/>
            <person name="Veneault-Fourrey C."/>
            <person name="LaButti K."/>
            <person name="Lindquist E.A."/>
            <person name="Lipzen A."/>
            <person name="Lundell T."/>
            <person name="Morin E."/>
            <person name="Murat C."/>
            <person name="Riley R."/>
            <person name="Ohm R."/>
            <person name="Sun H."/>
            <person name="Tunlid A."/>
            <person name="Henrissat B."/>
            <person name="Grigoriev I.V."/>
            <person name="Hibbett D.S."/>
            <person name="Martin F."/>
        </authorList>
    </citation>
    <scope>NUCLEOTIDE SEQUENCE [LARGE SCALE GENOMIC DNA]</scope>
    <source>
        <strain evidence="7">F 1598</strain>
    </source>
</reference>
<dbReference type="SUPFAM" id="SSF81321">
    <property type="entry name" value="Family A G protein-coupled receptor-like"/>
    <property type="match status" value="1"/>
</dbReference>
<evidence type="ECO:0000256" key="1">
    <source>
        <dbReference type="ARBA" id="ARBA00004141"/>
    </source>
</evidence>
<feature type="transmembrane region" description="Helical" evidence="5">
    <location>
        <begin position="75"/>
        <end position="96"/>
    </location>
</feature>
<feature type="transmembrane region" description="Helical" evidence="5">
    <location>
        <begin position="215"/>
        <end position="237"/>
    </location>
</feature>
<dbReference type="InParanoid" id="A0A0C3FYD9"/>
<dbReference type="STRING" id="765440.A0A0C3FYD9"/>
<keyword evidence="2 5" id="KW-0812">Transmembrane</keyword>
<reference evidence="6 7" key="1">
    <citation type="submission" date="2014-04" db="EMBL/GenBank/DDBJ databases">
        <authorList>
            <consortium name="DOE Joint Genome Institute"/>
            <person name="Kuo A."/>
            <person name="Tarkka M."/>
            <person name="Buscot F."/>
            <person name="Kohler A."/>
            <person name="Nagy L.G."/>
            <person name="Floudas D."/>
            <person name="Copeland A."/>
            <person name="Barry K.W."/>
            <person name="Cichocki N."/>
            <person name="Veneault-Fourrey C."/>
            <person name="LaButti K."/>
            <person name="Lindquist E.A."/>
            <person name="Lipzen A."/>
            <person name="Lundell T."/>
            <person name="Morin E."/>
            <person name="Murat C."/>
            <person name="Sun H."/>
            <person name="Tunlid A."/>
            <person name="Henrissat B."/>
            <person name="Grigoriev I.V."/>
            <person name="Hibbett D.S."/>
            <person name="Martin F."/>
            <person name="Nordberg H.P."/>
            <person name="Cantor M.N."/>
            <person name="Hua S.X."/>
        </authorList>
    </citation>
    <scope>NUCLEOTIDE SEQUENCE [LARGE SCALE GENOMIC DNA]</scope>
    <source>
        <strain evidence="6 7">F 1598</strain>
    </source>
</reference>
<evidence type="ECO:0000313" key="6">
    <source>
        <dbReference type="EMBL" id="KIM89215.1"/>
    </source>
</evidence>
<sequence>LSLFTADLIQAAGMAMDARWVHIGKVQTGTFCTVQGALHQLGETGVAWSTLVIAIHTFIVVWCRNDSIRRNLTLACILLGIIWLFILLFVVVGITVHTGGGNFYETPTPYWCWIGERYTAERIFGQYLWLWLTLLVSILSYIPLFFWARGYITVDSQRWWKFTLHYKIPFDALDHQSRQRTLGMIAYPFVYSILVLPLSIVRWTDFAQGSKEPSVATFIVINIYALSGAFNALLLLWTRPNFFIFKDTSMGQAPMAKWNIPGSSTDISLHTGSSVGRPNNAG</sequence>
<keyword evidence="3 5" id="KW-1133">Transmembrane helix</keyword>
<evidence type="ECO:0000256" key="5">
    <source>
        <dbReference type="SAM" id="Phobius"/>
    </source>
</evidence>